<dbReference type="HOGENOM" id="CLU_019469_0_0_1"/>
<accession>A0A066VJV2</accession>
<dbReference type="Proteomes" id="UP000027361">
    <property type="component" value="Unassembled WGS sequence"/>
</dbReference>
<comment type="caution">
    <text evidence="3">The sequence shown here is derived from an EMBL/GenBank/DDBJ whole genome shotgun (WGS) entry which is preliminary data.</text>
</comment>
<evidence type="ECO:0000259" key="2">
    <source>
        <dbReference type="Pfam" id="PF23868"/>
    </source>
</evidence>
<dbReference type="EMBL" id="JMSN01000089">
    <property type="protein sequence ID" value="KDN40603.1"/>
    <property type="molecule type" value="Genomic_DNA"/>
</dbReference>
<evidence type="ECO:0000313" key="4">
    <source>
        <dbReference type="Proteomes" id="UP000027361"/>
    </source>
</evidence>
<proteinExistence type="predicted"/>
<organism evidence="3 4">
    <name type="scientific">Tilletiaria anomala (strain ATCC 24038 / CBS 436.72 / UBC 951)</name>
    <dbReference type="NCBI Taxonomy" id="1037660"/>
    <lineage>
        <taxon>Eukaryota</taxon>
        <taxon>Fungi</taxon>
        <taxon>Dikarya</taxon>
        <taxon>Basidiomycota</taxon>
        <taxon>Ustilaginomycotina</taxon>
        <taxon>Exobasidiomycetes</taxon>
        <taxon>Georgefischeriales</taxon>
        <taxon>Tilletiariaceae</taxon>
        <taxon>Tilletiaria</taxon>
    </lineage>
</organism>
<dbReference type="PANTHER" id="PTHR38644">
    <property type="entry name" value="EXPRESSED PROTEIN"/>
    <property type="match status" value="1"/>
</dbReference>
<name>A0A066VJV2_TILAU</name>
<feature type="region of interest" description="Disordered" evidence="1">
    <location>
        <begin position="864"/>
        <end position="886"/>
    </location>
</feature>
<keyword evidence="4" id="KW-1185">Reference proteome</keyword>
<dbReference type="OrthoDB" id="5319015at2759"/>
<evidence type="ECO:0000313" key="3">
    <source>
        <dbReference type="EMBL" id="KDN40603.1"/>
    </source>
</evidence>
<dbReference type="InParanoid" id="A0A066VJV2"/>
<feature type="domain" description="Mmc1 C-terminal" evidence="2">
    <location>
        <begin position="588"/>
        <end position="808"/>
    </location>
</feature>
<dbReference type="RefSeq" id="XP_013241446.1">
    <property type="nucleotide sequence ID" value="XM_013385992.1"/>
</dbReference>
<dbReference type="AlphaFoldDB" id="A0A066VJV2"/>
<sequence>MPSATPFHSSLPAKPVFSTLSPAASSLASSQIKPPESASAIFGVPKMPSKETVASISSLPPNFRARNLLQQTARIFSVTSAPSPSLHFFSTTGESGPDPTISSSSANCALATAKLFSPGESAHWVSRLEKAEQRLREMDDTQAAARPAKRRRIAIVGASTAGTADLFTALLDEPIEQLQLGGQREPDSTDTPQRMAMNYGEKVTLFTSEGSPMLPPDTEADDSKMESITLPTLSWLRNANVEILRVLDPSPSQDLLDTLYATDAIFFFADTYGLAMTSQLRRESINPGRAPFDARKTSSSAAASSTTTTTLSLISYFASKPGTRLIINNLGSNSNSGGGAQSAATSSTASISAVLEGAIGSAAFQRLTQQCADTSSRTRRESIDALNSVPPFFAISTPMALRANSALRQALAAGHASERERSGNPWDTFATLYNASGLGSIKELITHPLLSLSVSGIARSSFDSSVPSDNSAADAAQSALQAALFTAQHARDEVRSAIAEAYEEVRTAEGAATMLEREAQAQMAELAERILGESNAAAPVMWQEIEDGKGEGHKRGLHGGTNVGVRRRAGDRSSQPSGVLADSQGRIEHILSRRLQWWKMPVKVDDIRAELEGAVQGSFAKDAEVQLTFEAGRLLSSAAEQEHKTTQVLNSLVSRQHAVAVGPANDFTGTIGQGSGHARSSNFDSAILRNELSNHSLAKASHLLSVDSLSHPISRRRQQLLAPGGPIDLLALRGQTSVFKAYAWTCASTLVATYGVVLGPLLEGQLPAILQILTLQPSTGASLVALTTAFAAFRLQGSWGKAKKRFWRDWDSLTRLLDYDLEDNLRYILTERIFAQPMVASRGLRHLADKRKLALDSALRTSEALEQDAQESGLYPRPSSATDKSI</sequence>
<dbReference type="InterPro" id="IPR056196">
    <property type="entry name" value="Mmc1_C"/>
</dbReference>
<gene>
    <name evidence="3" type="ORF">K437DRAFT_269937</name>
</gene>
<dbReference type="Pfam" id="PF23868">
    <property type="entry name" value="Mmc1_C"/>
    <property type="match status" value="1"/>
</dbReference>
<evidence type="ECO:0000256" key="1">
    <source>
        <dbReference type="SAM" id="MobiDB-lite"/>
    </source>
</evidence>
<dbReference type="PANTHER" id="PTHR38644:SF1">
    <property type="entry name" value="EXPRESSED PROTEIN"/>
    <property type="match status" value="1"/>
</dbReference>
<reference evidence="3 4" key="1">
    <citation type="submission" date="2014-05" db="EMBL/GenBank/DDBJ databases">
        <title>Draft genome sequence of a rare smut relative, Tilletiaria anomala UBC 951.</title>
        <authorList>
            <consortium name="DOE Joint Genome Institute"/>
            <person name="Toome M."/>
            <person name="Kuo A."/>
            <person name="Henrissat B."/>
            <person name="Lipzen A."/>
            <person name="Tritt A."/>
            <person name="Yoshinaga Y."/>
            <person name="Zane M."/>
            <person name="Barry K."/>
            <person name="Grigoriev I.V."/>
            <person name="Spatafora J.W."/>
            <person name="Aimea M.C."/>
        </authorList>
    </citation>
    <scope>NUCLEOTIDE SEQUENCE [LARGE SCALE GENOMIC DNA]</scope>
    <source>
        <strain evidence="3 4">UBC 951</strain>
    </source>
</reference>
<feature type="region of interest" description="Disordered" evidence="1">
    <location>
        <begin position="549"/>
        <end position="581"/>
    </location>
</feature>
<protein>
    <recommendedName>
        <fullName evidence="2">Mmc1 C-terminal domain-containing protein</fullName>
    </recommendedName>
</protein>
<dbReference type="STRING" id="1037660.A0A066VJV2"/>
<dbReference type="GeneID" id="25266132"/>